<name>A0A3P7J0R9_STRVU</name>
<keyword evidence="3" id="KW-1185">Reference proteome</keyword>
<dbReference type="EMBL" id="UYYB01103960">
    <property type="protein sequence ID" value="VDM79100.1"/>
    <property type="molecule type" value="Genomic_DNA"/>
</dbReference>
<protein>
    <submittedName>
        <fullName evidence="2">Uncharacterized protein</fullName>
    </submittedName>
</protein>
<gene>
    <name evidence="2" type="ORF">SVUK_LOCUS14098</name>
</gene>
<reference evidence="2 3" key="1">
    <citation type="submission" date="2018-11" db="EMBL/GenBank/DDBJ databases">
        <authorList>
            <consortium name="Pathogen Informatics"/>
        </authorList>
    </citation>
    <scope>NUCLEOTIDE SEQUENCE [LARGE SCALE GENOMIC DNA]</scope>
</reference>
<sequence>MNAHNEVADAGEETINEAIVRRSRRSLARKDYSMKQEDDEISSSSSSSGSDSENLSDVLKSEASSEGVAAEGGNASYDSDESFEVVPQKRARGSGSGKQSGRRQPAKKKVKNSSYGTKVS</sequence>
<feature type="compositionally biased region" description="Basic residues" evidence="1">
    <location>
        <begin position="100"/>
        <end position="111"/>
    </location>
</feature>
<dbReference type="Proteomes" id="UP000270094">
    <property type="component" value="Unassembled WGS sequence"/>
</dbReference>
<proteinExistence type="predicted"/>
<dbReference type="AlphaFoldDB" id="A0A3P7J0R9"/>
<feature type="compositionally biased region" description="Low complexity" evidence="1">
    <location>
        <begin position="42"/>
        <end position="57"/>
    </location>
</feature>
<evidence type="ECO:0000256" key="1">
    <source>
        <dbReference type="SAM" id="MobiDB-lite"/>
    </source>
</evidence>
<accession>A0A3P7J0R9</accession>
<evidence type="ECO:0000313" key="2">
    <source>
        <dbReference type="EMBL" id="VDM79100.1"/>
    </source>
</evidence>
<organism evidence="2 3">
    <name type="scientific">Strongylus vulgaris</name>
    <name type="common">Blood worm</name>
    <dbReference type="NCBI Taxonomy" id="40348"/>
    <lineage>
        <taxon>Eukaryota</taxon>
        <taxon>Metazoa</taxon>
        <taxon>Ecdysozoa</taxon>
        <taxon>Nematoda</taxon>
        <taxon>Chromadorea</taxon>
        <taxon>Rhabditida</taxon>
        <taxon>Rhabditina</taxon>
        <taxon>Rhabditomorpha</taxon>
        <taxon>Strongyloidea</taxon>
        <taxon>Strongylidae</taxon>
        <taxon>Strongylus</taxon>
    </lineage>
</organism>
<evidence type="ECO:0000313" key="3">
    <source>
        <dbReference type="Proteomes" id="UP000270094"/>
    </source>
</evidence>
<feature type="region of interest" description="Disordered" evidence="1">
    <location>
        <begin position="1"/>
        <end position="120"/>
    </location>
</feature>